<proteinExistence type="predicted"/>
<dbReference type="EMBL" id="CP000542">
    <property type="protein sequence ID" value="ABM57622.1"/>
    <property type="molecule type" value="Genomic_DNA"/>
</dbReference>
<evidence type="ECO:0000313" key="2">
    <source>
        <dbReference type="Proteomes" id="UP000000374"/>
    </source>
</evidence>
<dbReference type="Proteomes" id="UP000000374">
    <property type="component" value="Chromosome"/>
</dbReference>
<dbReference type="HOGENOM" id="CLU_1170266_0_0_4"/>
<evidence type="ECO:0000313" key="1">
    <source>
        <dbReference type="EMBL" id="ABM57622.1"/>
    </source>
</evidence>
<name>A1WJ15_VEREI</name>
<reference evidence="2" key="1">
    <citation type="submission" date="2006-12" db="EMBL/GenBank/DDBJ databases">
        <title>Complete sequence of chromosome 1 of Verminephrobacter eiseniae EF01-2.</title>
        <authorList>
            <person name="Copeland A."/>
            <person name="Lucas S."/>
            <person name="Lapidus A."/>
            <person name="Barry K."/>
            <person name="Detter J.C."/>
            <person name="Glavina del Rio T."/>
            <person name="Dalin E."/>
            <person name="Tice H."/>
            <person name="Pitluck S."/>
            <person name="Chertkov O."/>
            <person name="Brettin T."/>
            <person name="Bruce D."/>
            <person name="Han C."/>
            <person name="Tapia R."/>
            <person name="Gilna P."/>
            <person name="Schmutz J."/>
            <person name="Larimer F."/>
            <person name="Land M."/>
            <person name="Hauser L."/>
            <person name="Kyrpides N."/>
            <person name="Kim E."/>
            <person name="Stahl D."/>
            <person name="Richardson P."/>
        </authorList>
    </citation>
    <scope>NUCLEOTIDE SEQUENCE [LARGE SCALE GENOMIC DNA]</scope>
    <source>
        <strain evidence="2">EF01-2</strain>
    </source>
</reference>
<keyword evidence="2" id="KW-1185">Reference proteome</keyword>
<protein>
    <submittedName>
        <fullName evidence="1">Uncharacterized protein</fullName>
    </submittedName>
</protein>
<dbReference type="KEGG" id="vei:Veis_1869"/>
<organism evidence="1 2">
    <name type="scientific">Verminephrobacter eiseniae (strain EF01-2)</name>
    <dbReference type="NCBI Taxonomy" id="391735"/>
    <lineage>
        <taxon>Bacteria</taxon>
        <taxon>Pseudomonadati</taxon>
        <taxon>Pseudomonadota</taxon>
        <taxon>Betaproteobacteria</taxon>
        <taxon>Burkholderiales</taxon>
        <taxon>Comamonadaceae</taxon>
        <taxon>Verminephrobacter</taxon>
    </lineage>
</organism>
<dbReference type="AlphaFoldDB" id="A1WJ15"/>
<accession>A1WJ15</accession>
<sequence>MRSFRREKRKGRVAIACPIRSPAEPLGAAGLAGQMRALFAALPDRRRSGGCQRSAMANAALPAFVGSRKPAHRLLRGFVWLDFRHSRPITGITPRASCRAVWLLPSACNGAMGPWGEIQMDDSCTAAGSLATLQEWEYGVAGCAAAGQWCNGCNGRCAARIRSRHSSSPRIRHLVWRIGISGRGFKDRHASRLPMPGLMSASQAAAPGFVPGWRRHDTCPGCSWPQARTLRLAWHRP</sequence>
<dbReference type="STRING" id="391735.Veis_1869"/>
<gene>
    <name evidence="1" type="ordered locus">Veis_1869</name>
</gene>